<organism evidence="2 3">
    <name type="scientific">Niastella yeongjuensis</name>
    <dbReference type="NCBI Taxonomy" id="354355"/>
    <lineage>
        <taxon>Bacteria</taxon>
        <taxon>Pseudomonadati</taxon>
        <taxon>Bacteroidota</taxon>
        <taxon>Chitinophagia</taxon>
        <taxon>Chitinophagales</taxon>
        <taxon>Chitinophagaceae</taxon>
        <taxon>Niastella</taxon>
    </lineage>
</organism>
<dbReference type="STRING" id="354355.SAMN05660816_03599"/>
<comment type="caution">
    <text evidence="2">The sequence shown here is derived from an EMBL/GenBank/DDBJ whole genome shotgun (WGS) entry which is preliminary data.</text>
</comment>
<accession>A0A1V9EFA5</accession>
<sequence>MGYYIFSYGINTVEIQKVFGSKDQAILNQVQSDKTFKHYESEINGSSISLSSALVEIIEGRPVSIKNDDVFGYAFLCICASLGKELPFHQDIKLGNDTNLINKILSDDFGIKDFDTERTLFRNSHTFPISKTLDPGTGVIKQEELTAIKDKLSSVQISDEKIQELARIPDDREFGYENLQGLILNINYCVAHNLDLISFCH</sequence>
<keyword evidence="3" id="KW-1185">Reference proteome</keyword>
<name>A0A1V9EFA5_9BACT</name>
<evidence type="ECO:0000313" key="3">
    <source>
        <dbReference type="Proteomes" id="UP000192610"/>
    </source>
</evidence>
<evidence type="ECO:0000313" key="2">
    <source>
        <dbReference type="EMBL" id="OQP44634.1"/>
    </source>
</evidence>
<proteinExistence type="predicted"/>
<dbReference type="RefSeq" id="WP_081202691.1">
    <property type="nucleotide sequence ID" value="NZ_FOCZ01000006.1"/>
</dbReference>
<dbReference type="EMBL" id="LVXG01000034">
    <property type="protein sequence ID" value="OQP44634.1"/>
    <property type="molecule type" value="Genomic_DNA"/>
</dbReference>
<dbReference type="Pfam" id="PF24740">
    <property type="entry name" value="DUF7691"/>
    <property type="match status" value="1"/>
</dbReference>
<dbReference type="AlphaFoldDB" id="A0A1V9EFA5"/>
<dbReference type="InterPro" id="IPR056108">
    <property type="entry name" value="DUF7691"/>
</dbReference>
<feature type="domain" description="DUF7691" evidence="1">
    <location>
        <begin position="1"/>
        <end position="201"/>
    </location>
</feature>
<evidence type="ECO:0000259" key="1">
    <source>
        <dbReference type="Pfam" id="PF24740"/>
    </source>
</evidence>
<gene>
    <name evidence="2" type="ORF">A4H97_09715</name>
</gene>
<dbReference type="Proteomes" id="UP000192610">
    <property type="component" value="Unassembled WGS sequence"/>
</dbReference>
<dbReference type="OrthoDB" id="677477at2"/>
<reference evidence="3" key="1">
    <citation type="submission" date="2016-04" db="EMBL/GenBank/DDBJ databases">
        <authorList>
            <person name="Chen L."/>
            <person name="Zhuang W."/>
            <person name="Wang G."/>
        </authorList>
    </citation>
    <scope>NUCLEOTIDE SEQUENCE [LARGE SCALE GENOMIC DNA]</scope>
    <source>
        <strain evidence="3">17621</strain>
    </source>
</reference>
<protein>
    <recommendedName>
        <fullName evidence="1">DUF7691 domain-containing protein</fullName>
    </recommendedName>
</protein>